<protein>
    <recommendedName>
        <fullName evidence="5">Putative 3-methyladenine DNA glycosylase</fullName>
        <ecNumber evidence="5">3.2.2.-</ecNumber>
    </recommendedName>
</protein>
<dbReference type="AlphaFoldDB" id="A0A150WWH3"/>
<name>A0A150WWH3_BDEBC</name>
<comment type="caution">
    <text evidence="6">The sequence shown here is derived from an EMBL/GenBank/DDBJ whole genome shotgun (WGS) entry which is preliminary data.</text>
</comment>
<dbReference type="InterPro" id="IPR011034">
    <property type="entry name" value="Formyl_transferase-like_C_sf"/>
</dbReference>
<dbReference type="GO" id="GO:0006284">
    <property type="term" value="P:base-excision repair"/>
    <property type="evidence" value="ECO:0007669"/>
    <property type="project" value="InterPro"/>
</dbReference>
<dbReference type="SUPFAM" id="SSF50486">
    <property type="entry name" value="FMT C-terminal domain-like"/>
    <property type="match status" value="1"/>
</dbReference>
<dbReference type="NCBIfam" id="TIGR00567">
    <property type="entry name" value="3mg"/>
    <property type="match status" value="1"/>
</dbReference>
<organism evidence="6 7">
    <name type="scientific">Bdellovibrio bacteriovorus</name>
    <dbReference type="NCBI Taxonomy" id="959"/>
    <lineage>
        <taxon>Bacteria</taxon>
        <taxon>Pseudomonadati</taxon>
        <taxon>Bdellovibrionota</taxon>
        <taxon>Bdellovibrionia</taxon>
        <taxon>Bdellovibrionales</taxon>
        <taxon>Pseudobdellovibrionaceae</taxon>
        <taxon>Bdellovibrio</taxon>
    </lineage>
</organism>
<evidence type="ECO:0000313" key="7">
    <source>
        <dbReference type="Proteomes" id="UP000075391"/>
    </source>
</evidence>
<evidence type="ECO:0000256" key="4">
    <source>
        <dbReference type="ARBA" id="ARBA00023204"/>
    </source>
</evidence>
<keyword evidence="4 5" id="KW-0234">DNA repair</keyword>
<dbReference type="FunFam" id="3.10.300.10:FF:000001">
    <property type="entry name" value="Putative 3-methyladenine DNA glycosylase"/>
    <property type="match status" value="1"/>
</dbReference>
<evidence type="ECO:0000256" key="3">
    <source>
        <dbReference type="ARBA" id="ARBA00022801"/>
    </source>
</evidence>
<dbReference type="Proteomes" id="UP000075391">
    <property type="component" value="Unassembled WGS sequence"/>
</dbReference>
<sequence>MKILPQEFYMEDTTTVAKALLGKILHVKKGKEEFKARIVEVEAYLGIEDPACHTFGDRKTPRTKSMYLDGGHSYVYMIYGMYYCLNFVTRTEEFPEAVLIRGVQPLNADTHVKKKDIKTNGPGKLCKHYEITKEHDGLKLWKNTSPLFVSEDDHIVKSKQIIARPRIGVDYAGEAAQWPLRFYLKDNLFISRP</sequence>
<evidence type="ECO:0000313" key="6">
    <source>
        <dbReference type="EMBL" id="KYG70766.1"/>
    </source>
</evidence>
<gene>
    <name evidence="6" type="ORF">AZI85_02205</name>
</gene>
<dbReference type="InterPro" id="IPR003180">
    <property type="entry name" value="MPG"/>
</dbReference>
<dbReference type="OrthoDB" id="5291769at2"/>
<dbReference type="Pfam" id="PF02245">
    <property type="entry name" value="Pur_DNA_glyco"/>
    <property type="match status" value="1"/>
</dbReference>
<dbReference type="PANTHER" id="PTHR10429">
    <property type="entry name" value="DNA-3-METHYLADENINE GLYCOSYLASE"/>
    <property type="match status" value="1"/>
</dbReference>
<evidence type="ECO:0000256" key="2">
    <source>
        <dbReference type="ARBA" id="ARBA00022763"/>
    </source>
</evidence>
<dbReference type="GO" id="GO:0003677">
    <property type="term" value="F:DNA binding"/>
    <property type="evidence" value="ECO:0007669"/>
    <property type="project" value="InterPro"/>
</dbReference>
<proteinExistence type="inferred from homology"/>
<dbReference type="PANTHER" id="PTHR10429:SF0">
    <property type="entry name" value="DNA-3-METHYLADENINE GLYCOSYLASE"/>
    <property type="match status" value="1"/>
</dbReference>
<keyword evidence="3 5" id="KW-0378">Hydrolase</keyword>
<reference evidence="6 7" key="1">
    <citation type="submission" date="2016-03" db="EMBL/GenBank/DDBJ databases">
        <authorList>
            <person name="Ploux O."/>
        </authorList>
    </citation>
    <scope>NUCLEOTIDE SEQUENCE [LARGE SCALE GENOMIC DNA]</scope>
    <source>
        <strain evidence="6 7">BER2</strain>
    </source>
</reference>
<accession>A0A150WWH3</accession>
<dbReference type="CDD" id="cd00540">
    <property type="entry name" value="AAG"/>
    <property type="match status" value="1"/>
</dbReference>
<dbReference type="GO" id="GO:0003905">
    <property type="term" value="F:alkylbase DNA N-glycosylase activity"/>
    <property type="evidence" value="ECO:0007669"/>
    <property type="project" value="InterPro"/>
</dbReference>
<dbReference type="HAMAP" id="MF_00527">
    <property type="entry name" value="3MGH"/>
    <property type="match status" value="1"/>
</dbReference>
<evidence type="ECO:0000256" key="1">
    <source>
        <dbReference type="ARBA" id="ARBA00009232"/>
    </source>
</evidence>
<keyword evidence="2 5" id="KW-0227">DNA damage</keyword>
<dbReference type="Gene3D" id="3.10.300.10">
    <property type="entry name" value="Methylpurine-DNA glycosylase (MPG)"/>
    <property type="match status" value="1"/>
</dbReference>
<comment type="similarity">
    <text evidence="1 5">Belongs to the DNA glycosylase MPG family.</text>
</comment>
<dbReference type="EMBL" id="LUKF01000001">
    <property type="protein sequence ID" value="KYG70766.1"/>
    <property type="molecule type" value="Genomic_DNA"/>
</dbReference>
<dbReference type="InterPro" id="IPR036995">
    <property type="entry name" value="MPG_sf"/>
</dbReference>
<evidence type="ECO:0000256" key="5">
    <source>
        <dbReference type="HAMAP-Rule" id="MF_00527"/>
    </source>
</evidence>
<dbReference type="EC" id="3.2.2.-" evidence="5"/>
<dbReference type="RefSeq" id="WP_063242530.1">
    <property type="nucleotide sequence ID" value="NZ_CP168967.1"/>
</dbReference>